<dbReference type="GO" id="GO:0005886">
    <property type="term" value="C:plasma membrane"/>
    <property type="evidence" value="ECO:0007669"/>
    <property type="project" value="TreeGrafter"/>
</dbReference>
<dbReference type="Proteomes" id="UP000297861">
    <property type="component" value="Unassembled WGS sequence"/>
</dbReference>
<proteinExistence type="predicted"/>
<dbReference type="OrthoDB" id="652307at2"/>
<dbReference type="PANTHER" id="PTHR23248">
    <property type="entry name" value="PHOSPHOLIPID SCRAMBLASE-RELATED"/>
    <property type="match status" value="1"/>
</dbReference>
<dbReference type="GO" id="GO:0017128">
    <property type="term" value="F:phospholipid scramblase activity"/>
    <property type="evidence" value="ECO:0007669"/>
    <property type="project" value="InterPro"/>
</dbReference>
<gene>
    <name evidence="1" type="ORF">E2605_17220</name>
</gene>
<evidence type="ECO:0000313" key="2">
    <source>
        <dbReference type="Proteomes" id="UP000297861"/>
    </source>
</evidence>
<dbReference type="EMBL" id="SOML01000013">
    <property type="protein sequence ID" value="TFD93222.1"/>
    <property type="molecule type" value="Genomic_DNA"/>
</dbReference>
<dbReference type="AlphaFoldDB" id="A0A4Y8KUZ9"/>
<dbReference type="Gene3D" id="2.40.160.200">
    <property type="entry name" value="LURP1-related"/>
    <property type="match status" value="1"/>
</dbReference>
<dbReference type="PANTHER" id="PTHR23248:SF9">
    <property type="entry name" value="PHOSPHOLIPID SCRAMBLASE"/>
    <property type="match status" value="1"/>
</dbReference>
<evidence type="ECO:0000313" key="1">
    <source>
        <dbReference type="EMBL" id="TFD93222.1"/>
    </source>
</evidence>
<protein>
    <submittedName>
        <fullName evidence="1">Scramblase</fullName>
    </submittedName>
</protein>
<dbReference type="InterPro" id="IPR025659">
    <property type="entry name" value="Tubby-like_C"/>
</dbReference>
<comment type="caution">
    <text evidence="1">The sequence shown here is derived from an EMBL/GenBank/DDBJ whole genome shotgun (WGS) entry which is preliminary data.</text>
</comment>
<name>A0A4Y8KUZ9_9BACT</name>
<dbReference type="STRING" id="1121485.GCA_000426485_02713"/>
<sequence>MSNNIPKFFETNEYFIDQKVNFFKFEAEYKVFNQEGTQIGFIRQRISTGHKMLRLILNKAMLPFLLEIVDMEGNTIAVIKRGWTFFMSEIVVLDGHHQTLGLIKQKWSFLKPTFHIMDANRNQIAQIKGDWKGWNFVISAPDQSAIGSISKKWAGAMKEVFTTADKYNVSINEEYQENNDKIVVVSTAITIDMVLKESR</sequence>
<keyword evidence="2" id="KW-1185">Reference proteome</keyword>
<reference evidence="1 2" key="1">
    <citation type="submission" date="2019-03" db="EMBL/GenBank/DDBJ databases">
        <title>San Antonio Military Medical Center submission to MRSN (WRAIR), pending publication.</title>
        <authorList>
            <person name="Blyth D.M."/>
            <person name="Mccarthy S.L."/>
            <person name="Schall S.E."/>
            <person name="Stam J.A."/>
            <person name="Ong A.C."/>
            <person name="Mcgann P.T."/>
        </authorList>
    </citation>
    <scope>NUCLEOTIDE SEQUENCE [LARGE SCALE GENOMIC DNA]</scope>
    <source>
        <strain evidence="1 2">MRSN571793</strain>
    </source>
</reference>
<dbReference type="RefSeq" id="WP_026626580.1">
    <property type="nucleotide sequence ID" value="NZ_JAWZLG010000062.1"/>
</dbReference>
<dbReference type="InterPro" id="IPR038595">
    <property type="entry name" value="LOR_sf"/>
</dbReference>
<dbReference type="InterPro" id="IPR005552">
    <property type="entry name" value="Scramblase"/>
</dbReference>
<dbReference type="Pfam" id="PF03803">
    <property type="entry name" value="Scramblase"/>
    <property type="match status" value="1"/>
</dbReference>
<organism evidence="1 2">
    <name type="scientific">Dysgonomonas capnocytophagoides</name>
    <dbReference type="NCBI Taxonomy" id="45254"/>
    <lineage>
        <taxon>Bacteria</taxon>
        <taxon>Pseudomonadati</taxon>
        <taxon>Bacteroidota</taxon>
        <taxon>Bacteroidia</taxon>
        <taxon>Bacteroidales</taxon>
        <taxon>Dysgonomonadaceae</taxon>
        <taxon>Dysgonomonas</taxon>
    </lineage>
</organism>
<dbReference type="SUPFAM" id="SSF54518">
    <property type="entry name" value="Tubby C-terminal domain-like"/>
    <property type="match status" value="1"/>
</dbReference>
<accession>A0A4Y8KUZ9</accession>